<evidence type="ECO:0000313" key="13">
    <source>
        <dbReference type="EMBL" id="EPI51979.1"/>
    </source>
</evidence>
<organism evidence="13 14">
    <name type="scientific">Gardnerella pickettii JCP7719</name>
    <dbReference type="NCBI Taxonomy" id="1261061"/>
    <lineage>
        <taxon>Bacteria</taxon>
        <taxon>Bacillati</taxon>
        <taxon>Actinomycetota</taxon>
        <taxon>Actinomycetes</taxon>
        <taxon>Bifidobacteriales</taxon>
        <taxon>Bifidobacteriaceae</taxon>
        <taxon>Gardnerella</taxon>
        <taxon>Gardnerella pickettii</taxon>
    </lineage>
</organism>
<dbReference type="AlphaFoldDB" id="S4GY80"/>
<dbReference type="Proteomes" id="UP000014601">
    <property type="component" value="Unassembled WGS sequence"/>
</dbReference>
<dbReference type="SUPFAM" id="SSF81653">
    <property type="entry name" value="Calcium ATPase, transduction domain A"/>
    <property type="match status" value="1"/>
</dbReference>
<evidence type="ECO:0000256" key="2">
    <source>
        <dbReference type="ARBA" id="ARBA00006024"/>
    </source>
</evidence>
<dbReference type="GO" id="GO:0005886">
    <property type="term" value="C:plasma membrane"/>
    <property type="evidence" value="ECO:0007669"/>
    <property type="project" value="UniProtKB-SubCell"/>
</dbReference>
<evidence type="ECO:0000256" key="4">
    <source>
        <dbReference type="ARBA" id="ARBA00022723"/>
    </source>
</evidence>
<dbReference type="PROSITE" id="PS01229">
    <property type="entry name" value="COF_2"/>
    <property type="match status" value="1"/>
</dbReference>
<dbReference type="SFLD" id="SFLDF00027">
    <property type="entry name" value="p-type_atpase"/>
    <property type="match status" value="1"/>
</dbReference>
<dbReference type="PROSITE" id="PS00154">
    <property type="entry name" value="ATPASE_E1_E2"/>
    <property type="match status" value="1"/>
</dbReference>
<dbReference type="PRINTS" id="PR00119">
    <property type="entry name" value="CATATPASE"/>
</dbReference>
<dbReference type="Gene3D" id="2.70.150.10">
    <property type="entry name" value="Calcium-transporting ATPase, cytoplasmic transduction domain A"/>
    <property type="match status" value="1"/>
</dbReference>
<dbReference type="InterPro" id="IPR044492">
    <property type="entry name" value="P_typ_ATPase_HD_dom"/>
</dbReference>
<dbReference type="HOGENOM" id="CLU_001771_6_3_11"/>
<dbReference type="SUPFAM" id="SSF81660">
    <property type="entry name" value="Metal cation-transporting ATPase, ATP-binding domain N"/>
    <property type="match status" value="1"/>
</dbReference>
<protein>
    <submittedName>
        <fullName evidence="13">Heavy metal translocating P-type ATPase</fullName>
    </submittedName>
</protein>
<evidence type="ECO:0000256" key="3">
    <source>
        <dbReference type="ARBA" id="ARBA00022692"/>
    </source>
</evidence>
<dbReference type="Gene3D" id="3.40.1110.10">
    <property type="entry name" value="Calcium-transporting ATPase, cytoplasmic domain N"/>
    <property type="match status" value="1"/>
</dbReference>
<keyword evidence="6 11" id="KW-0067">ATP-binding</keyword>
<keyword evidence="9 11" id="KW-1133">Transmembrane helix</keyword>
<feature type="transmembrane region" description="Helical" evidence="11">
    <location>
        <begin position="354"/>
        <end position="376"/>
    </location>
</feature>
<dbReference type="InterPro" id="IPR018303">
    <property type="entry name" value="ATPase_P-typ_P_site"/>
</dbReference>
<dbReference type="NCBIfam" id="TIGR01494">
    <property type="entry name" value="ATPase_P-type"/>
    <property type="match status" value="1"/>
</dbReference>
<dbReference type="InterPro" id="IPR023299">
    <property type="entry name" value="ATPase_P-typ_cyto_dom_N"/>
</dbReference>
<dbReference type="Pfam" id="PF00122">
    <property type="entry name" value="E1-E2_ATPase"/>
    <property type="match status" value="1"/>
</dbReference>
<gene>
    <name evidence="13" type="ORF">HMPREF1576_00113</name>
</gene>
<dbReference type="GO" id="GO:0016887">
    <property type="term" value="F:ATP hydrolysis activity"/>
    <property type="evidence" value="ECO:0007669"/>
    <property type="project" value="InterPro"/>
</dbReference>
<evidence type="ECO:0000256" key="11">
    <source>
        <dbReference type="RuleBase" id="RU362081"/>
    </source>
</evidence>
<dbReference type="InterPro" id="IPR008250">
    <property type="entry name" value="ATPase_P-typ_transduc_dom_A_sf"/>
</dbReference>
<dbReference type="SUPFAM" id="SSF56784">
    <property type="entry name" value="HAD-like"/>
    <property type="match status" value="1"/>
</dbReference>
<dbReference type="RefSeq" id="WP_020758666.1">
    <property type="nucleotide sequence ID" value="NZ_KE347950.1"/>
</dbReference>
<comment type="similarity">
    <text evidence="2 11">Belongs to the cation transport ATPase (P-type) (TC 3.A.3) family. Type IB subfamily.</text>
</comment>
<reference evidence="13 14" key="1">
    <citation type="submission" date="2013-06" db="EMBL/GenBank/DDBJ databases">
        <authorList>
            <person name="Weinstock G."/>
            <person name="Sodergren E."/>
            <person name="Lobos E.A."/>
            <person name="Fulton L."/>
            <person name="Fulton R."/>
            <person name="Courtney L."/>
            <person name="Fronick C."/>
            <person name="O'Laughlin M."/>
            <person name="Godfrey J."/>
            <person name="Wilson R.M."/>
            <person name="Miner T."/>
            <person name="Farmer C."/>
            <person name="Delehaunty K."/>
            <person name="Cordes M."/>
            <person name="Minx P."/>
            <person name="Tomlinson C."/>
            <person name="Chen J."/>
            <person name="Wollam A."/>
            <person name="Pepin K.H."/>
            <person name="Bhonagiri V."/>
            <person name="Zhang X."/>
            <person name="Warren W."/>
            <person name="Mitreva M."/>
            <person name="Mardis E.R."/>
            <person name="Wilson R.K."/>
        </authorList>
    </citation>
    <scope>NUCLEOTIDE SEQUENCE [LARGE SCALE GENOMIC DNA]</scope>
    <source>
        <strain evidence="13 14">JCP7719</strain>
    </source>
</reference>
<dbReference type="PANTHER" id="PTHR43079">
    <property type="entry name" value="PROBABLE CADMIUM/ZINC-TRANSPORTING ATPASE HMA1"/>
    <property type="match status" value="1"/>
</dbReference>
<feature type="transmembrane region" description="Helical" evidence="11">
    <location>
        <begin position="325"/>
        <end position="348"/>
    </location>
</feature>
<dbReference type="InterPro" id="IPR023298">
    <property type="entry name" value="ATPase_P-typ_TM_dom_sf"/>
</dbReference>
<evidence type="ECO:0000256" key="8">
    <source>
        <dbReference type="ARBA" id="ARBA00022967"/>
    </source>
</evidence>
<evidence type="ECO:0000256" key="9">
    <source>
        <dbReference type="ARBA" id="ARBA00022989"/>
    </source>
</evidence>
<dbReference type="GO" id="GO:0019829">
    <property type="term" value="F:ATPase-coupled monoatomic cation transmembrane transporter activity"/>
    <property type="evidence" value="ECO:0007669"/>
    <property type="project" value="InterPro"/>
</dbReference>
<dbReference type="GO" id="GO:0046872">
    <property type="term" value="F:metal ion binding"/>
    <property type="evidence" value="ECO:0007669"/>
    <property type="project" value="UniProtKB-KW"/>
</dbReference>
<keyword evidence="11" id="KW-1003">Cell membrane</keyword>
<dbReference type="GO" id="GO:0005524">
    <property type="term" value="F:ATP binding"/>
    <property type="evidence" value="ECO:0007669"/>
    <property type="project" value="UniProtKB-UniRule"/>
</dbReference>
<evidence type="ECO:0000256" key="1">
    <source>
        <dbReference type="ARBA" id="ARBA00004651"/>
    </source>
</evidence>
<accession>S4GY80</accession>
<keyword evidence="4 11" id="KW-0479">Metal-binding</keyword>
<evidence type="ECO:0000256" key="5">
    <source>
        <dbReference type="ARBA" id="ARBA00022741"/>
    </source>
</evidence>
<dbReference type="EMBL" id="ATJO01000007">
    <property type="protein sequence ID" value="EPI51979.1"/>
    <property type="molecule type" value="Genomic_DNA"/>
</dbReference>
<sequence>MRKLLAYCRRAPQLVIVLVLFPFIAAFYSSNLTFILDFCKVISEALNRLFSLINFDFNAQISLTIGQSIITCLVLYTCAKSLLSMIDDLAHGTLGIDLLAFVALLATLCIGEFWASYLIVVMVFTGGAIEDFAQDAAQKNLSLLVNASPQTAHLMTLPGIVCGESCEQCALLDHNHFRKVSDESSLEESQESKDFTNCESCKKCHNNSKECPILQDVKSSSQLQRYKTVPVEDLKIGNVIVVLPGETVPVDGQLLSGSAVLDTSAINGESLPREVFAGAQVLSGCVNGGVVLIMRVTKLSQNSQYQKIMKLVESARSSKAAVVRFADMLSVPFTVLSFVIAFSAWAVSGQALRFAQVLVLATPCPLLIAVPVAFMAGTGRLAKLGIVVKSQDVLEQLSCVSDVFFDKTGTLTVKQPQVVRVDLANHKDGEDSADSADGKDGVNQENSELQNRILMFAGVLETYSQHILAGGIAKAGADLWQNTHPSAIPQLPSVREYPVISGVKETAGQGICASVDGINVRVGRKSYVLNACPGKLAEKSQAAEDKAKHANVENIENAEAAKNAEDISKIESNFEKLAADEMATYVSFDGKLVGRIVLKDVPRENAKSTIQKLKELGVRSISMLTGDGLQAAQTIAKSVGIERVKANLLPEDKLECIKQHYSGYKSEEDCGRFESFGIFSRFMHKKKDKRVTMMVGDGVNDAPVLAAANIGVALTDGTDTAASECAQVVIMNNNIYAVANAVSVAKHTKRVMVQAVMLGIGLAVISMIAAAFGMIPAVLGAMMQEMIDVVSILWALTALKGKRA</sequence>
<feature type="transmembrane region" description="Helical" evidence="11">
    <location>
        <begin position="57"/>
        <end position="77"/>
    </location>
</feature>
<comment type="caution">
    <text evidence="13">The sequence shown here is derived from an EMBL/GenBank/DDBJ whole genome shotgun (WGS) entry which is preliminary data.</text>
</comment>
<dbReference type="SFLD" id="SFLDG00002">
    <property type="entry name" value="C1.7:_P-type_atpase_like"/>
    <property type="match status" value="1"/>
</dbReference>
<proteinExistence type="inferred from homology"/>
<dbReference type="Gene3D" id="3.40.50.1000">
    <property type="entry name" value="HAD superfamily/HAD-like"/>
    <property type="match status" value="1"/>
</dbReference>
<evidence type="ECO:0000256" key="7">
    <source>
        <dbReference type="ARBA" id="ARBA00022842"/>
    </source>
</evidence>
<comment type="subcellular location">
    <subcellularLocation>
        <location evidence="1">Cell membrane</location>
        <topology evidence="1">Multi-pass membrane protein</topology>
    </subcellularLocation>
</comment>
<dbReference type="InterPro" id="IPR036412">
    <property type="entry name" value="HAD-like_sf"/>
</dbReference>
<feature type="transmembrane region" description="Helical" evidence="11">
    <location>
        <begin position="12"/>
        <end position="28"/>
    </location>
</feature>
<dbReference type="SUPFAM" id="SSF81665">
    <property type="entry name" value="Calcium ATPase, transmembrane domain M"/>
    <property type="match status" value="1"/>
</dbReference>
<evidence type="ECO:0000256" key="6">
    <source>
        <dbReference type="ARBA" id="ARBA00022840"/>
    </source>
</evidence>
<dbReference type="InterPro" id="IPR051949">
    <property type="entry name" value="Cation_Transport_ATPase"/>
</dbReference>
<dbReference type="InterPro" id="IPR001757">
    <property type="entry name" value="P_typ_ATPase"/>
</dbReference>
<evidence type="ECO:0000313" key="14">
    <source>
        <dbReference type="Proteomes" id="UP000014601"/>
    </source>
</evidence>
<dbReference type="Pfam" id="PF00702">
    <property type="entry name" value="Hydrolase"/>
    <property type="match status" value="1"/>
</dbReference>
<keyword evidence="10 11" id="KW-0472">Membrane</keyword>
<feature type="transmembrane region" description="Helical" evidence="11">
    <location>
        <begin position="755"/>
        <end position="775"/>
    </location>
</feature>
<dbReference type="InterPro" id="IPR023214">
    <property type="entry name" value="HAD_sf"/>
</dbReference>
<dbReference type="PATRIC" id="fig|1261061.4.peg.98"/>
<keyword evidence="3 11" id="KW-0812">Transmembrane</keyword>
<keyword evidence="5 11" id="KW-0547">Nucleotide-binding</keyword>
<dbReference type="SFLD" id="SFLDS00003">
    <property type="entry name" value="Haloacid_Dehalogenase"/>
    <property type="match status" value="1"/>
</dbReference>
<dbReference type="NCBIfam" id="TIGR01525">
    <property type="entry name" value="ATPase-IB_hvy"/>
    <property type="match status" value="1"/>
</dbReference>
<evidence type="ECO:0000256" key="10">
    <source>
        <dbReference type="ARBA" id="ARBA00023136"/>
    </source>
</evidence>
<keyword evidence="8" id="KW-1278">Translocase</keyword>
<name>S4GY80_9BIFI</name>
<evidence type="ECO:0000259" key="12">
    <source>
        <dbReference type="Pfam" id="PF00122"/>
    </source>
</evidence>
<dbReference type="InterPro" id="IPR059000">
    <property type="entry name" value="ATPase_P-type_domA"/>
</dbReference>
<dbReference type="PANTHER" id="PTHR43079:SF1">
    <property type="entry name" value="CADMIUM_ZINC-TRANSPORTING ATPASE HMA1, CHLOROPLASTIC-RELATED"/>
    <property type="match status" value="1"/>
</dbReference>
<dbReference type="InterPro" id="IPR027256">
    <property type="entry name" value="P-typ_ATPase_IB"/>
</dbReference>
<keyword evidence="7" id="KW-0460">Magnesium</keyword>
<feature type="domain" description="P-type ATPase A" evidence="12">
    <location>
        <begin position="225"/>
        <end position="313"/>
    </location>
</feature>